<feature type="transmembrane region" description="Helical" evidence="7">
    <location>
        <begin position="89"/>
        <end position="109"/>
    </location>
</feature>
<keyword evidence="2" id="KW-0813">Transport</keyword>
<dbReference type="PANTHER" id="PTHR23130:SF167">
    <property type="entry name" value="CYTOCHROME B561 AND DOMON DOMAIN-CONTAINING PROTEIN"/>
    <property type="match status" value="1"/>
</dbReference>
<dbReference type="CDD" id="cd08760">
    <property type="entry name" value="Cyt_b561_FRRS1_like"/>
    <property type="match status" value="1"/>
</dbReference>
<feature type="domain" description="Cytochrome b561" evidence="8">
    <location>
        <begin position="42"/>
        <end position="181"/>
    </location>
</feature>
<gene>
    <name evidence="9" type="ORF">L1049_007183</name>
</gene>
<dbReference type="AlphaFoldDB" id="A0AAP0RI60"/>
<dbReference type="Proteomes" id="UP001415857">
    <property type="component" value="Unassembled WGS sequence"/>
</dbReference>
<proteinExistence type="predicted"/>
<dbReference type="GO" id="GO:0016020">
    <property type="term" value="C:membrane"/>
    <property type="evidence" value="ECO:0007669"/>
    <property type="project" value="UniProtKB-SubCell"/>
</dbReference>
<dbReference type="Gene3D" id="1.20.120.1770">
    <property type="match status" value="1"/>
</dbReference>
<evidence type="ECO:0000256" key="7">
    <source>
        <dbReference type="SAM" id="Phobius"/>
    </source>
</evidence>
<name>A0AAP0RI60_LIQFO</name>
<sequence>MGNYPHLVVVGTGLAFGFLVALHDGKDVFFMLQKLMGSMCTQNGIHATTRPNLRSFGNLDFLSGKIAVATREGINARTRMRNIHGVPNAINWGILMPLWAIIARYLKVFKVANPAWFYLHVSCQCSGYIVGVAGWATRLKLGTKSSGIHHNAHRNISIAIFCLSTLQVFAFFLRPNKDQKY</sequence>
<keyword evidence="3 7" id="KW-0812">Transmembrane</keyword>
<evidence type="ECO:0000256" key="2">
    <source>
        <dbReference type="ARBA" id="ARBA00022448"/>
    </source>
</evidence>
<evidence type="ECO:0000259" key="8">
    <source>
        <dbReference type="PROSITE" id="PS50939"/>
    </source>
</evidence>
<comment type="subcellular location">
    <subcellularLocation>
        <location evidence="1">Membrane</location>
    </subcellularLocation>
</comment>
<keyword evidence="6 7" id="KW-0472">Membrane</keyword>
<dbReference type="SMART" id="SM00665">
    <property type="entry name" value="B561"/>
    <property type="match status" value="1"/>
</dbReference>
<evidence type="ECO:0000313" key="10">
    <source>
        <dbReference type="Proteomes" id="UP001415857"/>
    </source>
</evidence>
<feature type="transmembrane region" description="Helical" evidence="7">
    <location>
        <begin position="156"/>
        <end position="173"/>
    </location>
</feature>
<organism evidence="9 10">
    <name type="scientific">Liquidambar formosana</name>
    <name type="common">Formosan gum</name>
    <dbReference type="NCBI Taxonomy" id="63359"/>
    <lineage>
        <taxon>Eukaryota</taxon>
        <taxon>Viridiplantae</taxon>
        <taxon>Streptophyta</taxon>
        <taxon>Embryophyta</taxon>
        <taxon>Tracheophyta</taxon>
        <taxon>Spermatophyta</taxon>
        <taxon>Magnoliopsida</taxon>
        <taxon>eudicotyledons</taxon>
        <taxon>Gunneridae</taxon>
        <taxon>Pentapetalae</taxon>
        <taxon>Saxifragales</taxon>
        <taxon>Altingiaceae</taxon>
        <taxon>Liquidambar</taxon>
    </lineage>
</organism>
<evidence type="ECO:0000256" key="4">
    <source>
        <dbReference type="ARBA" id="ARBA00022982"/>
    </source>
</evidence>
<evidence type="ECO:0000256" key="5">
    <source>
        <dbReference type="ARBA" id="ARBA00022989"/>
    </source>
</evidence>
<reference evidence="9 10" key="1">
    <citation type="journal article" date="2024" name="Plant J.">
        <title>Genome sequences and population genomics reveal climatic adaptation and genomic divergence between two closely related sweetgum species.</title>
        <authorList>
            <person name="Xu W.Q."/>
            <person name="Ren C.Q."/>
            <person name="Zhang X.Y."/>
            <person name="Comes H.P."/>
            <person name="Liu X.H."/>
            <person name="Li Y.G."/>
            <person name="Kettle C.J."/>
            <person name="Jalonen R."/>
            <person name="Gaisberger H."/>
            <person name="Ma Y.Z."/>
            <person name="Qiu Y.X."/>
        </authorList>
    </citation>
    <scope>NUCLEOTIDE SEQUENCE [LARGE SCALE GENOMIC DNA]</scope>
    <source>
        <strain evidence="9">Hangzhou</strain>
    </source>
</reference>
<protein>
    <recommendedName>
        <fullName evidence="8">Cytochrome b561 domain-containing protein</fullName>
    </recommendedName>
</protein>
<accession>A0AAP0RI60</accession>
<dbReference type="PROSITE" id="PS50939">
    <property type="entry name" value="CYTOCHROME_B561"/>
    <property type="match status" value="1"/>
</dbReference>
<dbReference type="InterPro" id="IPR006593">
    <property type="entry name" value="Cyt_b561/ferric_Rdtase_TM"/>
</dbReference>
<evidence type="ECO:0000313" key="9">
    <source>
        <dbReference type="EMBL" id="KAK9277637.1"/>
    </source>
</evidence>
<comment type="caution">
    <text evidence="9">The sequence shown here is derived from an EMBL/GenBank/DDBJ whole genome shotgun (WGS) entry which is preliminary data.</text>
</comment>
<dbReference type="PANTHER" id="PTHR23130">
    <property type="entry name" value="CYTOCHROME B561 AND DOMON DOMAIN-CONTAINING PROTEIN"/>
    <property type="match status" value="1"/>
</dbReference>
<feature type="transmembrane region" description="Helical" evidence="7">
    <location>
        <begin position="115"/>
        <end position="136"/>
    </location>
</feature>
<keyword evidence="4" id="KW-0249">Electron transport</keyword>
<keyword evidence="5 7" id="KW-1133">Transmembrane helix</keyword>
<evidence type="ECO:0000256" key="6">
    <source>
        <dbReference type="ARBA" id="ARBA00023136"/>
    </source>
</evidence>
<keyword evidence="10" id="KW-1185">Reference proteome</keyword>
<evidence type="ECO:0000256" key="1">
    <source>
        <dbReference type="ARBA" id="ARBA00004370"/>
    </source>
</evidence>
<dbReference type="EMBL" id="JBBPBK010000010">
    <property type="protein sequence ID" value="KAK9277637.1"/>
    <property type="molecule type" value="Genomic_DNA"/>
</dbReference>
<evidence type="ECO:0000256" key="3">
    <source>
        <dbReference type="ARBA" id="ARBA00022692"/>
    </source>
</evidence>
<feature type="transmembrane region" description="Helical" evidence="7">
    <location>
        <begin position="6"/>
        <end position="25"/>
    </location>
</feature>